<accession>A0A0P8CKL3</accession>
<organism evidence="2 3">
    <name type="scientific">Candidatus Methanoperedens nitratireducens</name>
    <dbReference type="NCBI Taxonomy" id="1392998"/>
    <lineage>
        <taxon>Archaea</taxon>
        <taxon>Methanobacteriati</taxon>
        <taxon>Methanobacteriota</taxon>
        <taxon>Stenosarchaea group</taxon>
        <taxon>Methanomicrobia</taxon>
        <taxon>Methanosarcinales</taxon>
        <taxon>ANME-2 cluster</taxon>
        <taxon>Candidatus Methanoperedentaceae</taxon>
        <taxon>Candidatus Methanoperedens</taxon>
    </lineage>
</organism>
<dbReference type="GO" id="GO:0003677">
    <property type="term" value="F:DNA binding"/>
    <property type="evidence" value="ECO:0007669"/>
    <property type="project" value="InterPro"/>
</dbReference>
<dbReference type="EMBL" id="LKCM01000137">
    <property type="protein sequence ID" value="KPQ43621.1"/>
    <property type="molecule type" value="Genomic_DNA"/>
</dbReference>
<dbReference type="SUPFAM" id="SSF89447">
    <property type="entry name" value="AbrB/MazE/MraZ-like"/>
    <property type="match status" value="1"/>
</dbReference>
<evidence type="ECO:0000259" key="1">
    <source>
        <dbReference type="SMART" id="SM00966"/>
    </source>
</evidence>
<dbReference type="InterPro" id="IPR007159">
    <property type="entry name" value="SpoVT-AbrB_dom"/>
</dbReference>
<dbReference type="SMART" id="SM00966">
    <property type="entry name" value="SpoVT_AbrB"/>
    <property type="match status" value="1"/>
</dbReference>
<feature type="domain" description="SpoVT-AbrB" evidence="1">
    <location>
        <begin position="9"/>
        <end position="53"/>
    </location>
</feature>
<dbReference type="InterPro" id="IPR037914">
    <property type="entry name" value="SpoVT-AbrB_sf"/>
</dbReference>
<dbReference type="NCBIfam" id="TIGR01439">
    <property type="entry name" value="lp_hng_hel_AbrB"/>
    <property type="match status" value="1"/>
</dbReference>
<dbReference type="Pfam" id="PF04014">
    <property type="entry name" value="MazE_antitoxin"/>
    <property type="match status" value="1"/>
</dbReference>
<dbReference type="Proteomes" id="UP000050360">
    <property type="component" value="Unassembled WGS sequence"/>
</dbReference>
<gene>
    <name evidence="2" type="ORF">MPEBLZ_01804</name>
</gene>
<dbReference type="AlphaFoldDB" id="A0A0P8CKL3"/>
<name>A0A0P8CKL3_9EURY</name>
<comment type="caution">
    <text evidence="2">The sequence shown here is derived from an EMBL/GenBank/DDBJ whole genome shotgun (WGS) entry which is preliminary data.</text>
</comment>
<proteinExistence type="predicted"/>
<reference evidence="2 3" key="1">
    <citation type="submission" date="2015-09" db="EMBL/GenBank/DDBJ databases">
        <title>A metagenomics-based metabolic model of nitrate-dependent anaerobic oxidation of methane by Methanoperedens-like archaea.</title>
        <authorList>
            <person name="Arshad A."/>
            <person name="Speth D.R."/>
            <person name="De Graaf R.M."/>
            <person name="Op Den Camp H.J."/>
            <person name="Jetten M.S."/>
            <person name="Welte C.U."/>
        </authorList>
    </citation>
    <scope>NUCLEOTIDE SEQUENCE [LARGE SCALE GENOMIC DNA]</scope>
</reference>
<dbReference type="Gene3D" id="2.10.260.10">
    <property type="match status" value="1"/>
</dbReference>
<protein>
    <submittedName>
        <fullName evidence="2">SpoVT / AbrB like domain protein</fullName>
    </submittedName>
</protein>
<evidence type="ECO:0000313" key="2">
    <source>
        <dbReference type="EMBL" id="KPQ43621.1"/>
    </source>
</evidence>
<evidence type="ECO:0000313" key="3">
    <source>
        <dbReference type="Proteomes" id="UP000050360"/>
    </source>
</evidence>
<sequence>MKEERIAQSKITRRNQITLPKKVIDKLGKLREGEYILFYEDNNRIWIKKGELVETQR</sequence>